<dbReference type="SUPFAM" id="SSF55826">
    <property type="entry name" value="YbaK/ProRS associated domain"/>
    <property type="match status" value="1"/>
</dbReference>
<name>A0A8J9X837_PHATR</name>
<dbReference type="AlphaFoldDB" id="A0A8J9X837"/>
<dbReference type="Gene3D" id="3.90.960.10">
    <property type="entry name" value="YbaK/aminoacyl-tRNA synthetase-associated domain"/>
    <property type="match status" value="1"/>
</dbReference>
<dbReference type="InterPro" id="IPR007214">
    <property type="entry name" value="YbaK/aa-tRNA-synth-assoc-dom"/>
</dbReference>
<gene>
    <name evidence="2" type="ORF">PTTT1_LOCUS49596</name>
</gene>
<dbReference type="GO" id="GO:0002161">
    <property type="term" value="F:aminoacyl-tRNA deacylase activity"/>
    <property type="evidence" value="ECO:0007669"/>
    <property type="project" value="InterPro"/>
</dbReference>
<evidence type="ECO:0000259" key="1">
    <source>
        <dbReference type="Pfam" id="PF04073"/>
    </source>
</evidence>
<sequence>MTTTTSDLAELQARIEHLERIRFARSAPTAATDDDDDSPDRVVVTVDDSMRRARAAVERAGLYSARWRWVPAPYYTWTLPERARELGASSTLQLCKSLLLDNKKCRVSQADNAYDPTYPKFVLVVIQYGATLDVKKLTATIRARRPVPTRYDVGRFDFRIASAEDNDRVTGYAHNSVTPFGLVTHGTVPVVLAQAIAELPQRFFWMGGGHVHLKMGVSVTDFQRALQPIVADISQERVGDTSVADMMEG</sequence>
<dbReference type="PANTHER" id="PTHR30411:SF4">
    <property type="entry name" value="YBAK_AMINOACYL-TRNA SYNTHETASE-ASSOCIATED DOMAIN-CONTAINING PROTEIN"/>
    <property type="match status" value="1"/>
</dbReference>
<dbReference type="InterPro" id="IPR036754">
    <property type="entry name" value="YbaK/aa-tRNA-synt-asso_dom_sf"/>
</dbReference>
<dbReference type="Pfam" id="PF04073">
    <property type="entry name" value="tRNA_edit"/>
    <property type="match status" value="1"/>
</dbReference>
<reference evidence="2" key="1">
    <citation type="submission" date="2022-02" db="EMBL/GenBank/DDBJ databases">
        <authorList>
            <person name="Giguere J D."/>
        </authorList>
    </citation>
    <scope>NUCLEOTIDE SEQUENCE</scope>
    <source>
        <strain evidence="2">CCAP 1055/1</strain>
    </source>
</reference>
<proteinExistence type="predicted"/>
<evidence type="ECO:0000313" key="2">
    <source>
        <dbReference type="EMBL" id="CAG9292825.1"/>
    </source>
</evidence>
<dbReference type="PANTHER" id="PTHR30411">
    <property type="entry name" value="CYTOPLASMIC PROTEIN"/>
    <property type="match status" value="1"/>
</dbReference>
<dbReference type="CDD" id="cd04332">
    <property type="entry name" value="YbaK_like"/>
    <property type="match status" value="1"/>
</dbReference>
<organism evidence="2">
    <name type="scientific">Phaeodactylum tricornutum</name>
    <name type="common">Diatom</name>
    <dbReference type="NCBI Taxonomy" id="2850"/>
    <lineage>
        <taxon>Eukaryota</taxon>
        <taxon>Sar</taxon>
        <taxon>Stramenopiles</taxon>
        <taxon>Ochrophyta</taxon>
        <taxon>Bacillariophyta</taxon>
        <taxon>Bacillariophyceae</taxon>
        <taxon>Bacillariophycidae</taxon>
        <taxon>Naviculales</taxon>
        <taxon>Phaeodactylaceae</taxon>
        <taxon>Phaeodactylum</taxon>
    </lineage>
</organism>
<feature type="domain" description="YbaK/aminoacyl-tRNA synthetase-associated" evidence="1">
    <location>
        <begin position="121"/>
        <end position="224"/>
    </location>
</feature>
<protein>
    <recommendedName>
        <fullName evidence="1">YbaK/aminoacyl-tRNA synthetase-associated domain-containing protein</fullName>
    </recommendedName>
</protein>
<dbReference type="EMBL" id="OU594948">
    <property type="protein sequence ID" value="CAG9292825.1"/>
    <property type="molecule type" value="Genomic_DNA"/>
</dbReference>
<accession>A0A8J9X837</accession>
<dbReference type="Proteomes" id="UP000836788">
    <property type="component" value="Chromosome 7"/>
</dbReference>